<dbReference type="STRING" id="680026.AB733_07965"/>
<sequence>MANQKLLDQALHCGAIIHQPHALKAFLSAQYLAEYLGESNALFSHTSTLMKDDAIWVLQTYAESVKAPPLPEFRIHRVLERGVYPASYQAIFQWHQSKGFQDIFEHFAHKASLNNEYLSHNVTILLAMNSVYQQLSKQQIPTFLNRFTEFVTSTFSNTDEKSLPHVKVSVKTVLASCIKQFGFFGHNLITLAWLLRCKNQLSVPQYEAMLSNLQHQANSPLEDPEDNVDLLIWQQCESEPSKEIFVQRINNLVFNYTSNLHQITLADALCLLQSEFSEHTADFSKIAQYQCLMLEKCR</sequence>
<reference evidence="1 2" key="1">
    <citation type="submission" date="2018-01" db="EMBL/GenBank/DDBJ databases">
        <title>Whole genome sequencing of Histamine producing bacteria.</title>
        <authorList>
            <person name="Butler K."/>
        </authorList>
    </citation>
    <scope>NUCLEOTIDE SEQUENCE [LARGE SCALE GENOMIC DNA]</scope>
    <source>
        <strain evidence="1 2">DSM 24669</strain>
    </source>
</reference>
<dbReference type="OrthoDB" id="5865284at2"/>
<proteinExistence type="predicted"/>
<dbReference type="AlphaFoldDB" id="A0A0J8VEJ2"/>
<evidence type="ECO:0000313" key="2">
    <source>
        <dbReference type="Proteomes" id="UP000240481"/>
    </source>
</evidence>
<dbReference type="EMBL" id="PYLZ01000008">
    <property type="protein sequence ID" value="PSW23418.1"/>
    <property type="molecule type" value="Genomic_DNA"/>
</dbReference>
<gene>
    <name evidence="1" type="ORF">C9I94_14920</name>
</gene>
<keyword evidence="2" id="KW-1185">Reference proteome</keyword>
<name>A0A0J8VEJ2_9GAMM</name>
<dbReference type="Proteomes" id="UP000240481">
    <property type="component" value="Unassembled WGS sequence"/>
</dbReference>
<accession>A0A0J8VEJ2</accession>
<evidence type="ECO:0000313" key="1">
    <source>
        <dbReference type="EMBL" id="PSW23418.1"/>
    </source>
</evidence>
<dbReference type="RefSeq" id="WP_048898285.1">
    <property type="nucleotide sequence ID" value="NZ_AP024852.1"/>
</dbReference>
<protein>
    <submittedName>
        <fullName evidence="1">Uncharacterized protein</fullName>
    </submittedName>
</protein>
<organism evidence="1 2">
    <name type="scientific">Photobacterium swingsii</name>
    <dbReference type="NCBI Taxonomy" id="680026"/>
    <lineage>
        <taxon>Bacteria</taxon>
        <taxon>Pseudomonadati</taxon>
        <taxon>Pseudomonadota</taxon>
        <taxon>Gammaproteobacteria</taxon>
        <taxon>Vibrionales</taxon>
        <taxon>Vibrionaceae</taxon>
        <taxon>Photobacterium</taxon>
    </lineage>
</organism>
<comment type="caution">
    <text evidence="1">The sequence shown here is derived from an EMBL/GenBank/DDBJ whole genome shotgun (WGS) entry which is preliminary data.</text>
</comment>